<comment type="caution">
    <text evidence="2">The sequence shown here is derived from an EMBL/GenBank/DDBJ whole genome shotgun (WGS) entry which is preliminary data.</text>
</comment>
<sequence>MKVLLIATCLALASIFVTDGASVPLAAVGSAPESANSREELSHSISELASRAAYLNSAIPSAIDVSKAGTPAEDCSVSVQPAIDALKSIQEKLKSIAAEGSPTVELAIQAIELVITSLKSTKDIALDALIKTLSVLGGVLEELGYDSGEAYRGVAECLRKFAQKDPANPGTKNALASPQKIYYLIADLYRSTVDAAIMNAASVPEGSCDEIKRSMTGILAVLDITSESSIAANNADLLKVEPIFAADMLEQFRDVYVSLADKDEQELFAAAGLSLTIGASNTL</sequence>
<feature type="signal peptide" evidence="1">
    <location>
        <begin position="1"/>
        <end position="20"/>
    </location>
</feature>
<feature type="chain" id="PRO_5040507583" evidence="1">
    <location>
        <begin position="21"/>
        <end position="283"/>
    </location>
</feature>
<accession>A0A9P6QG59</accession>
<dbReference type="AlphaFoldDB" id="A0A9P6QG59"/>
<dbReference type="EMBL" id="JAAAJB010000093">
    <property type="protein sequence ID" value="KAG0266448.1"/>
    <property type="molecule type" value="Genomic_DNA"/>
</dbReference>
<dbReference type="OrthoDB" id="2445035at2759"/>
<proteinExistence type="predicted"/>
<reference evidence="2" key="1">
    <citation type="journal article" date="2020" name="Fungal Divers.">
        <title>Resolving the Mortierellaceae phylogeny through synthesis of multi-gene phylogenetics and phylogenomics.</title>
        <authorList>
            <person name="Vandepol N."/>
            <person name="Liber J."/>
            <person name="Desiro A."/>
            <person name="Na H."/>
            <person name="Kennedy M."/>
            <person name="Barry K."/>
            <person name="Grigoriev I.V."/>
            <person name="Miller A.N."/>
            <person name="O'Donnell K."/>
            <person name="Stajich J.E."/>
            <person name="Bonito G."/>
        </authorList>
    </citation>
    <scope>NUCLEOTIDE SEQUENCE</scope>
    <source>
        <strain evidence="2">BC1065</strain>
    </source>
</reference>
<keyword evidence="1" id="KW-0732">Signal</keyword>
<dbReference type="Proteomes" id="UP000807716">
    <property type="component" value="Unassembled WGS sequence"/>
</dbReference>
<name>A0A9P6QG59_9FUNG</name>
<gene>
    <name evidence="2" type="ORF">DFQ27_009750</name>
</gene>
<keyword evidence="3" id="KW-1185">Reference proteome</keyword>
<organism evidence="2 3">
    <name type="scientific">Actinomortierella ambigua</name>
    <dbReference type="NCBI Taxonomy" id="1343610"/>
    <lineage>
        <taxon>Eukaryota</taxon>
        <taxon>Fungi</taxon>
        <taxon>Fungi incertae sedis</taxon>
        <taxon>Mucoromycota</taxon>
        <taxon>Mortierellomycotina</taxon>
        <taxon>Mortierellomycetes</taxon>
        <taxon>Mortierellales</taxon>
        <taxon>Mortierellaceae</taxon>
        <taxon>Actinomortierella</taxon>
    </lineage>
</organism>
<evidence type="ECO:0000313" key="2">
    <source>
        <dbReference type="EMBL" id="KAG0266448.1"/>
    </source>
</evidence>
<protein>
    <submittedName>
        <fullName evidence="2">Uncharacterized protein</fullName>
    </submittedName>
</protein>
<evidence type="ECO:0000313" key="3">
    <source>
        <dbReference type="Proteomes" id="UP000807716"/>
    </source>
</evidence>
<evidence type="ECO:0000256" key="1">
    <source>
        <dbReference type="SAM" id="SignalP"/>
    </source>
</evidence>